<dbReference type="InterPro" id="IPR001173">
    <property type="entry name" value="Glyco_trans_2-like"/>
</dbReference>
<dbReference type="Pfam" id="PF02709">
    <property type="entry name" value="Glyco_transf_7C"/>
    <property type="match status" value="1"/>
</dbReference>
<dbReference type="CDD" id="cd04186">
    <property type="entry name" value="GT_2_like_c"/>
    <property type="match status" value="1"/>
</dbReference>
<feature type="domain" description="Galactosyltransferase C-terminal" evidence="6">
    <location>
        <begin position="153"/>
        <end position="215"/>
    </location>
</feature>
<dbReference type="GO" id="GO:0016757">
    <property type="term" value="F:glycosyltransferase activity"/>
    <property type="evidence" value="ECO:0007669"/>
    <property type="project" value="UniProtKB-KW"/>
</dbReference>
<feature type="domain" description="Glycosyltransferase 2-like" evidence="5">
    <location>
        <begin position="15"/>
        <end position="147"/>
    </location>
</feature>
<comment type="caution">
    <text evidence="7">The sequence shown here is derived from an EMBL/GenBank/DDBJ whole genome shotgun (WGS) entry which is preliminary data.</text>
</comment>
<dbReference type="Gene3D" id="3.90.550.10">
    <property type="entry name" value="Spore Coat Polysaccharide Biosynthesis Protein SpsA, Chain A"/>
    <property type="match status" value="1"/>
</dbReference>
<comment type="similarity">
    <text evidence="1">Belongs to the glycosyltransferase 2 family.</text>
</comment>
<reference evidence="8" key="1">
    <citation type="submission" date="2017-03" db="EMBL/GenBank/DDBJ databases">
        <title>Novel pathways for hydrocarbon cycling and metabolic interdependencies in hydrothermal sediment communities.</title>
        <authorList>
            <person name="Dombrowski N."/>
            <person name="Seitz K."/>
            <person name="Teske A."/>
            <person name="Baker B."/>
        </authorList>
    </citation>
    <scope>NUCLEOTIDE SEQUENCE [LARGE SCALE GENOMIC DNA]</scope>
</reference>
<dbReference type="Proteomes" id="UP000192520">
    <property type="component" value="Unassembled WGS sequence"/>
</dbReference>
<dbReference type="PANTHER" id="PTHR43179:SF12">
    <property type="entry name" value="GALACTOFURANOSYLTRANSFERASE GLFT2"/>
    <property type="match status" value="1"/>
</dbReference>
<evidence type="ECO:0000259" key="6">
    <source>
        <dbReference type="Pfam" id="PF02709"/>
    </source>
</evidence>
<dbReference type="EMBL" id="MZGJ01000002">
    <property type="protein sequence ID" value="OQX51528.1"/>
    <property type="molecule type" value="Genomic_DNA"/>
</dbReference>
<keyword evidence="3" id="KW-0808">Transferase</keyword>
<protein>
    <submittedName>
        <fullName evidence="7">Uncharacterized protein</fullName>
    </submittedName>
</protein>
<evidence type="ECO:0000313" key="8">
    <source>
        <dbReference type="Proteomes" id="UP000192520"/>
    </source>
</evidence>
<dbReference type="STRING" id="1968527.B5M47_00250"/>
<organism evidence="7 8">
    <name type="scientific">candidate division CPR3 bacterium 4484_211</name>
    <dbReference type="NCBI Taxonomy" id="1968527"/>
    <lineage>
        <taxon>Bacteria</taxon>
        <taxon>Bacteria division CPR3</taxon>
    </lineage>
</organism>
<evidence type="ECO:0000256" key="2">
    <source>
        <dbReference type="ARBA" id="ARBA00022676"/>
    </source>
</evidence>
<sequence length="309" mass="35180">MHKSPCNQKPNIGLSIIFPSWNRRQDTLDYLGSIKQSPFPQGQIEIIMIDNHSQDGTVKLVQQHFPKVKIIELDKNYGPAYARNRGIEKAQGELIFCSDNDQTLTTNTLPILANHLQTNPEVGVVGAKVVSKTKPHQIISCGYTWNRWLGTECGLKNCGRVKECDWIAGCSMMFKKSLVDKIGLFDEKFFFFGEDADFCLRAKKAGYKVVSLPNAIVYHGKSKSPRAKRVGPKNSQSQIPENSDFSKDYYDYYKAKFRLILKHSNLPQKIISISLHLTFFSLLRYLAKKKENIVLKVKAFSEALRNIEQ</sequence>
<evidence type="ECO:0000313" key="7">
    <source>
        <dbReference type="EMBL" id="OQX51528.1"/>
    </source>
</evidence>
<feature type="region of interest" description="Disordered" evidence="4">
    <location>
        <begin position="223"/>
        <end position="242"/>
    </location>
</feature>
<feature type="compositionally biased region" description="Polar residues" evidence="4">
    <location>
        <begin position="233"/>
        <end position="242"/>
    </location>
</feature>
<evidence type="ECO:0000256" key="4">
    <source>
        <dbReference type="SAM" id="MobiDB-lite"/>
    </source>
</evidence>
<evidence type="ECO:0000256" key="3">
    <source>
        <dbReference type="ARBA" id="ARBA00022679"/>
    </source>
</evidence>
<keyword evidence="2" id="KW-0328">Glycosyltransferase</keyword>
<proteinExistence type="inferred from homology"/>
<dbReference type="InterPro" id="IPR027791">
    <property type="entry name" value="Galactosyl_T_C"/>
</dbReference>
<evidence type="ECO:0000256" key="1">
    <source>
        <dbReference type="ARBA" id="ARBA00006739"/>
    </source>
</evidence>
<dbReference type="Pfam" id="PF00535">
    <property type="entry name" value="Glycos_transf_2"/>
    <property type="match status" value="1"/>
</dbReference>
<gene>
    <name evidence="7" type="ORF">B5M47_00250</name>
</gene>
<dbReference type="PANTHER" id="PTHR43179">
    <property type="entry name" value="RHAMNOSYLTRANSFERASE WBBL"/>
    <property type="match status" value="1"/>
</dbReference>
<dbReference type="InterPro" id="IPR029044">
    <property type="entry name" value="Nucleotide-diphossugar_trans"/>
</dbReference>
<dbReference type="AlphaFoldDB" id="A0A1W9NZH3"/>
<evidence type="ECO:0000259" key="5">
    <source>
        <dbReference type="Pfam" id="PF00535"/>
    </source>
</evidence>
<name>A0A1W9NZH3_UNCC3</name>
<dbReference type="SUPFAM" id="SSF53448">
    <property type="entry name" value="Nucleotide-diphospho-sugar transferases"/>
    <property type="match status" value="1"/>
</dbReference>
<accession>A0A1W9NZH3</accession>